<gene>
    <name evidence="4" type="ORF">A3C04_00085</name>
</gene>
<evidence type="ECO:0000313" key="5">
    <source>
        <dbReference type="Proteomes" id="UP000178092"/>
    </source>
</evidence>
<reference evidence="4 5" key="1">
    <citation type="journal article" date="2016" name="Nat. Commun.">
        <title>Thousands of microbial genomes shed light on interconnected biogeochemical processes in an aquifer system.</title>
        <authorList>
            <person name="Anantharaman K."/>
            <person name="Brown C.T."/>
            <person name="Hug L.A."/>
            <person name="Sharon I."/>
            <person name="Castelle C.J."/>
            <person name="Probst A.J."/>
            <person name="Thomas B.C."/>
            <person name="Singh A."/>
            <person name="Wilkins M.J."/>
            <person name="Karaoz U."/>
            <person name="Brodie E.L."/>
            <person name="Williams K.H."/>
            <person name="Hubbard S.S."/>
            <person name="Banfield J.F."/>
        </authorList>
    </citation>
    <scope>NUCLEOTIDE SEQUENCE [LARGE SCALE GENOMIC DNA]</scope>
</reference>
<dbReference type="InterPro" id="IPR004044">
    <property type="entry name" value="KH_dom_type_2"/>
</dbReference>
<dbReference type="InterPro" id="IPR001374">
    <property type="entry name" value="R3H_dom"/>
</dbReference>
<feature type="domain" description="R3H" evidence="3">
    <location>
        <begin position="87"/>
        <end position="152"/>
    </location>
</feature>
<dbReference type="InterPro" id="IPR039247">
    <property type="entry name" value="KhpB"/>
</dbReference>
<sequence>MISKENLRVIEHESKELFSKLGIEGEVRVEAGEENAVSISIHTAEPQLFIGDRGQALAEIQHILKFILKKKVQEQFYLSVDINDYKKSKEQYLRELARTAADEVALLKKPKELDPMSSAERRVVHMELAERSDVSSESEGEGENRRIIVKPK</sequence>
<dbReference type="CDD" id="cd02644">
    <property type="entry name" value="R3H_jag"/>
    <property type="match status" value="1"/>
</dbReference>
<dbReference type="Pfam" id="PF07650">
    <property type="entry name" value="KH_2"/>
    <property type="match status" value="1"/>
</dbReference>
<dbReference type="PANTHER" id="PTHR35800:SF1">
    <property type="entry name" value="RNA-BINDING PROTEIN KHPB"/>
    <property type="match status" value="1"/>
</dbReference>
<feature type="region of interest" description="Disordered" evidence="2">
    <location>
        <begin position="128"/>
        <end position="152"/>
    </location>
</feature>
<evidence type="ECO:0000256" key="1">
    <source>
        <dbReference type="ARBA" id="ARBA00022884"/>
    </source>
</evidence>
<name>A0A1G2QZD6_9BACT</name>
<dbReference type="EMBL" id="MHTV01000040">
    <property type="protein sequence ID" value="OHA65883.1"/>
    <property type="molecule type" value="Genomic_DNA"/>
</dbReference>
<dbReference type="Proteomes" id="UP000178092">
    <property type="component" value="Unassembled WGS sequence"/>
</dbReference>
<keyword evidence="1" id="KW-0694">RNA-binding</keyword>
<evidence type="ECO:0000313" key="4">
    <source>
        <dbReference type="EMBL" id="OHA65883.1"/>
    </source>
</evidence>
<dbReference type="PANTHER" id="PTHR35800">
    <property type="entry name" value="PROTEIN JAG"/>
    <property type="match status" value="1"/>
</dbReference>
<evidence type="ECO:0000256" key="2">
    <source>
        <dbReference type="SAM" id="MobiDB-lite"/>
    </source>
</evidence>
<dbReference type="InterPro" id="IPR036867">
    <property type="entry name" value="R3H_dom_sf"/>
</dbReference>
<protein>
    <recommendedName>
        <fullName evidence="3">R3H domain-containing protein</fullName>
    </recommendedName>
</protein>
<dbReference type="AlphaFoldDB" id="A0A1G2QZD6"/>
<evidence type="ECO:0000259" key="3">
    <source>
        <dbReference type="PROSITE" id="PS51061"/>
    </source>
</evidence>
<organism evidence="4 5">
    <name type="scientific">Candidatus Wildermuthbacteria bacterium RIFCSPHIGHO2_02_FULL_45_25</name>
    <dbReference type="NCBI Taxonomy" id="1802450"/>
    <lineage>
        <taxon>Bacteria</taxon>
        <taxon>Candidatus Wildermuthiibacteriota</taxon>
    </lineage>
</organism>
<dbReference type="SMART" id="SM00393">
    <property type="entry name" value="R3H"/>
    <property type="match status" value="1"/>
</dbReference>
<dbReference type="Gene3D" id="3.30.300.20">
    <property type="match status" value="1"/>
</dbReference>
<dbReference type="SUPFAM" id="SSF82708">
    <property type="entry name" value="R3H domain"/>
    <property type="match status" value="1"/>
</dbReference>
<dbReference type="PROSITE" id="PS51061">
    <property type="entry name" value="R3H"/>
    <property type="match status" value="1"/>
</dbReference>
<dbReference type="Gene3D" id="3.30.1370.50">
    <property type="entry name" value="R3H-like domain"/>
    <property type="match status" value="1"/>
</dbReference>
<dbReference type="GO" id="GO:0003723">
    <property type="term" value="F:RNA binding"/>
    <property type="evidence" value="ECO:0007669"/>
    <property type="project" value="UniProtKB-KW"/>
</dbReference>
<dbReference type="InterPro" id="IPR034079">
    <property type="entry name" value="R3H_KhpB"/>
</dbReference>
<accession>A0A1G2QZD6</accession>
<proteinExistence type="predicted"/>
<dbReference type="InterPro" id="IPR015946">
    <property type="entry name" value="KH_dom-like_a/b"/>
</dbReference>
<comment type="caution">
    <text evidence="4">The sequence shown here is derived from an EMBL/GenBank/DDBJ whole genome shotgun (WGS) entry which is preliminary data.</text>
</comment>
<dbReference type="Pfam" id="PF01424">
    <property type="entry name" value="R3H"/>
    <property type="match status" value="1"/>
</dbReference>